<protein>
    <submittedName>
        <fullName evidence="10">Inner membrane protein</fullName>
    </submittedName>
</protein>
<evidence type="ECO:0000256" key="7">
    <source>
        <dbReference type="SAM" id="Phobius"/>
    </source>
</evidence>
<evidence type="ECO:0000256" key="3">
    <source>
        <dbReference type="ARBA" id="ARBA00022692"/>
    </source>
</evidence>
<keyword evidence="3 7" id="KW-0812">Transmembrane</keyword>
<evidence type="ECO:0000256" key="6">
    <source>
        <dbReference type="ARBA" id="ARBA00043993"/>
    </source>
</evidence>
<evidence type="ECO:0000256" key="5">
    <source>
        <dbReference type="ARBA" id="ARBA00023136"/>
    </source>
</evidence>
<comment type="similarity">
    <text evidence="6">Belongs to the YccS/YhfK family.</text>
</comment>
<evidence type="ECO:0000259" key="9">
    <source>
        <dbReference type="Pfam" id="PF13515"/>
    </source>
</evidence>
<feature type="transmembrane region" description="Helical" evidence="7">
    <location>
        <begin position="456"/>
        <end position="471"/>
    </location>
</feature>
<dbReference type="AlphaFoldDB" id="A0A377J0C2"/>
<feature type="transmembrane region" description="Helical" evidence="7">
    <location>
        <begin position="9"/>
        <end position="29"/>
    </location>
</feature>
<evidence type="ECO:0000313" key="10">
    <source>
        <dbReference type="EMBL" id="STO93863.1"/>
    </source>
</evidence>
<reference evidence="10 11" key="1">
    <citation type="submission" date="2018-06" db="EMBL/GenBank/DDBJ databases">
        <authorList>
            <consortium name="Pathogen Informatics"/>
            <person name="Doyle S."/>
        </authorList>
    </citation>
    <scope>NUCLEOTIDE SEQUENCE [LARGE SCALE GENOMIC DNA]</scope>
    <source>
        <strain evidence="10 11">NCTC13335</strain>
    </source>
</reference>
<dbReference type="RefSeq" id="WP_115003455.1">
    <property type="nucleotide sequence ID" value="NZ_UGHS01000004.1"/>
</dbReference>
<dbReference type="InterPro" id="IPR049453">
    <property type="entry name" value="Memb_transporter_dom"/>
</dbReference>
<keyword evidence="5 7" id="KW-0472">Membrane</keyword>
<dbReference type="GO" id="GO:0005886">
    <property type="term" value="C:plasma membrane"/>
    <property type="evidence" value="ECO:0007669"/>
    <property type="project" value="UniProtKB-SubCell"/>
</dbReference>
<organism evidence="10 11">
    <name type="scientific">Haemophilus pittmaniae</name>
    <dbReference type="NCBI Taxonomy" id="249188"/>
    <lineage>
        <taxon>Bacteria</taxon>
        <taxon>Pseudomonadati</taxon>
        <taxon>Pseudomonadota</taxon>
        <taxon>Gammaproteobacteria</taxon>
        <taxon>Pasteurellales</taxon>
        <taxon>Pasteurellaceae</taxon>
        <taxon>Haemophilus</taxon>
    </lineage>
</organism>
<comment type="subcellular location">
    <subcellularLocation>
        <location evidence="1">Cell membrane</location>
        <topology evidence="1">Multi-pass membrane protein</topology>
    </subcellularLocation>
</comment>
<feature type="transmembrane region" description="Helical" evidence="7">
    <location>
        <begin position="61"/>
        <end position="79"/>
    </location>
</feature>
<dbReference type="OrthoDB" id="8670769at2"/>
<feature type="domain" description="Integral membrane bound transporter" evidence="9">
    <location>
        <begin position="395"/>
        <end position="518"/>
    </location>
</feature>
<keyword evidence="2" id="KW-1003">Cell membrane</keyword>
<keyword evidence="4 7" id="KW-1133">Transmembrane helix</keyword>
<dbReference type="Pfam" id="PF13515">
    <property type="entry name" value="FUSC_2"/>
    <property type="match status" value="1"/>
</dbReference>
<feature type="domain" description="Integral membrane protein YccS N-terminal" evidence="8">
    <location>
        <begin position="60"/>
        <end position="341"/>
    </location>
</feature>
<feature type="transmembrane region" description="Helical" evidence="7">
    <location>
        <begin position="478"/>
        <end position="496"/>
    </location>
</feature>
<evidence type="ECO:0000259" key="8">
    <source>
        <dbReference type="Pfam" id="PF12805"/>
    </source>
</evidence>
<name>A0A377J0C2_9PAST</name>
<feature type="transmembrane region" description="Helical" evidence="7">
    <location>
        <begin position="109"/>
        <end position="126"/>
    </location>
</feature>
<dbReference type="PANTHER" id="PTHR30509:SF8">
    <property type="entry name" value="INNER MEMBRANE PROTEIN YCCS"/>
    <property type="match status" value="1"/>
</dbReference>
<feature type="transmembrane region" description="Helical" evidence="7">
    <location>
        <begin position="386"/>
        <end position="403"/>
    </location>
</feature>
<accession>A0A377J0C2</accession>
<evidence type="ECO:0000256" key="4">
    <source>
        <dbReference type="ARBA" id="ARBA00022989"/>
    </source>
</evidence>
<feature type="transmembrane region" description="Helical" evidence="7">
    <location>
        <begin position="85"/>
        <end position="102"/>
    </location>
</feature>
<proteinExistence type="inferred from homology"/>
<dbReference type="PANTHER" id="PTHR30509">
    <property type="entry name" value="P-HYDROXYBENZOIC ACID EFFLUX PUMP SUBUNIT-RELATED"/>
    <property type="match status" value="1"/>
</dbReference>
<dbReference type="EMBL" id="UGHS01000004">
    <property type="protein sequence ID" value="STO93863.1"/>
    <property type="molecule type" value="Genomic_DNA"/>
</dbReference>
<dbReference type="InterPro" id="IPR032692">
    <property type="entry name" value="YccS_N"/>
</dbReference>
<dbReference type="InterPro" id="IPR010019">
    <property type="entry name" value="Integral_membrane_YccS"/>
</dbReference>
<dbReference type="Pfam" id="PF12805">
    <property type="entry name" value="FUSC-like"/>
    <property type="match status" value="1"/>
</dbReference>
<sequence>MNRWLNAKVIAAIPVFIALNLAAVGIWAFDISAQAMPLVLGIIAGGLVDLDNRLTGRLKNVFYTLVAFSISTFIVQLNIGQPLQYILLMTAITFIFTMIGAVGPRYNTIAFGTLVVAVYTTLTYLPDNQQSWFINPLMILLGTLLYSVVTLIVYLFFPNRPVQENVAKAFCALGEYLDAKSTFFDPDEIEQIEHKQLNVAMKNANVVSAFNLVRTALFHRIRGQHRHPRTQRMLRYYFIAQDIHERANSSHFDYQQLAETLKNTDLIFRIQRLWELQAQACHEMTAALRQNQPYHYNLRVDKALQGTMQSFELYARQHPDADELTAIQTLLDNLQSINWQLRQLEQDNPDQEKYAQIYEVQITGLKNIVAAILENCTFESQLFRHAVRLSLVVLLCCSIVEFFQFNLGYWILLTAVFVCQPNYSATKSRLRQRIVGTILGVLVGSALPYLNPTLEMQLGLLVLTNTLFFFFRSNNYSYSTFFITLQVLISFDVAGLSSEAALLPRLLDTLIGTAISWVAVSYLWPDWKYLQLDKVSRQTIYSDAQYLLHILSQLQFGQSNDLQYRIARRNAHQYAAALSATLSNMNNEPDKYQSYLQQGFDLLKMNYSLLSYISALGAYRQKMSRLQQSTQFLAGFYPCAKKVLYVLENIEKLSPEVFDKLQLNIELGLKEIQWDESQAAEKAAFSQPLQQLNLIAQLLPQIYQYFHPTADLPLMNEQPTG</sequence>
<feature type="transmembrane region" description="Helical" evidence="7">
    <location>
        <begin position="132"/>
        <end position="157"/>
    </location>
</feature>
<gene>
    <name evidence="10" type="primary">yccS</name>
    <name evidence="10" type="ORF">NCTC13335_01778</name>
</gene>
<dbReference type="NCBIfam" id="TIGR01667">
    <property type="entry name" value="YCCS_YHFK"/>
    <property type="match status" value="1"/>
</dbReference>
<dbReference type="NCBIfam" id="TIGR01666">
    <property type="entry name" value="YCCS"/>
    <property type="match status" value="1"/>
</dbReference>
<dbReference type="InterPro" id="IPR010020">
    <property type="entry name" value="Integral_membrane_YCCS_YHJK"/>
</dbReference>
<keyword evidence="11" id="KW-1185">Reference proteome</keyword>
<evidence type="ECO:0000313" key="11">
    <source>
        <dbReference type="Proteomes" id="UP000255264"/>
    </source>
</evidence>
<feature type="transmembrane region" description="Helical" evidence="7">
    <location>
        <begin position="35"/>
        <end position="54"/>
    </location>
</feature>
<dbReference type="Proteomes" id="UP000255264">
    <property type="component" value="Unassembled WGS sequence"/>
</dbReference>
<evidence type="ECO:0000256" key="2">
    <source>
        <dbReference type="ARBA" id="ARBA00022475"/>
    </source>
</evidence>
<evidence type="ECO:0000256" key="1">
    <source>
        <dbReference type="ARBA" id="ARBA00004651"/>
    </source>
</evidence>